<dbReference type="InterPro" id="IPR006016">
    <property type="entry name" value="UspA"/>
</dbReference>
<dbReference type="InterPro" id="IPR014729">
    <property type="entry name" value="Rossmann-like_a/b/a_fold"/>
</dbReference>
<evidence type="ECO:0000256" key="2">
    <source>
        <dbReference type="SAM" id="MobiDB-lite"/>
    </source>
</evidence>
<organism evidence="4 5">
    <name type="scientific">Halopenitus salinus</name>
    <dbReference type="NCBI Taxonomy" id="1198295"/>
    <lineage>
        <taxon>Archaea</taxon>
        <taxon>Methanobacteriati</taxon>
        <taxon>Methanobacteriota</taxon>
        <taxon>Stenosarchaea group</taxon>
        <taxon>Halobacteria</taxon>
        <taxon>Halobacteriales</taxon>
        <taxon>Haloferacaceae</taxon>
        <taxon>Halopenitus</taxon>
    </lineage>
</organism>
<dbReference type="PANTHER" id="PTHR46268">
    <property type="entry name" value="STRESS RESPONSE PROTEIN NHAX"/>
    <property type="match status" value="1"/>
</dbReference>
<dbReference type="RefSeq" id="WP_379740928.1">
    <property type="nucleotide sequence ID" value="NZ_JBHSVN010000001.1"/>
</dbReference>
<evidence type="ECO:0000313" key="4">
    <source>
        <dbReference type="EMBL" id="MFC6891870.1"/>
    </source>
</evidence>
<dbReference type="InterPro" id="IPR006015">
    <property type="entry name" value="Universal_stress_UspA"/>
</dbReference>
<sequence>MVLYDRILVPTDGSTEGRRAVRHALELAAVHGASVHALYVVNVSSYAGLPMETTWDGVDDLLRSDAETAVEEVESIAADYEVPVETAIVEGSPSREIIDFAEREDCDLVVMGTHGRGGIDRLLLGSVAEKVVRGSSVPVLTVRVDASEAAAEAETEVAPAGEETETTNAATGSEASGSS</sequence>
<evidence type="ECO:0000259" key="3">
    <source>
        <dbReference type="Pfam" id="PF00582"/>
    </source>
</evidence>
<proteinExistence type="inferred from homology"/>
<dbReference type="CDD" id="cd00293">
    <property type="entry name" value="USP-like"/>
    <property type="match status" value="1"/>
</dbReference>
<accession>A0ABD5UTS9</accession>
<dbReference type="PRINTS" id="PR01438">
    <property type="entry name" value="UNVRSLSTRESS"/>
</dbReference>
<dbReference type="SUPFAM" id="SSF52402">
    <property type="entry name" value="Adenine nucleotide alpha hydrolases-like"/>
    <property type="match status" value="1"/>
</dbReference>
<comment type="caution">
    <text evidence="4">The sequence shown here is derived from an EMBL/GenBank/DDBJ whole genome shotgun (WGS) entry which is preliminary data.</text>
</comment>
<dbReference type="Proteomes" id="UP001596296">
    <property type="component" value="Unassembled WGS sequence"/>
</dbReference>
<evidence type="ECO:0000256" key="1">
    <source>
        <dbReference type="ARBA" id="ARBA00008791"/>
    </source>
</evidence>
<dbReference type="AlphaFoldDB" id="A0ABD5UTS9"/>
<dbReference type="EMBL" id="JBHSXL010000003">
    <property type="protein sequence ID" value="MFC6891870.1"/>
    <property type="molecule type" value="Genomic_DNA"/>
</dbReference>
<dbReference type="PANTHER" id="PTHR46268:SF6">
    <property type="entry name" value="UNIVERSAL STRESS PROTEIN UP12"/>
    <property type="match status" value="1"/>
</dbReference>
<gene>
    <name evidence="4" type="ORF">ACFQE9_04465</name>
</gene>
<feature type="domain" description="UspA" evidence="3">
    <location>
        <begin position="4"/>
        <end position="143"/>
    </location>
</feature>
<keyword evidence="5" id="KW-1185">Reference proteome</keyword>
<name>A0ABD5UTS9_9EURY</name>
<evidence type="ECO:0000313" key="5">
    <source>
        <dbReference type="Proteomes" id="UP001596296"/>
    </source>
</evidence>
<dbReference type="Pfam" id="PF00582">
    <property type="entry name" value="Usp"/>
    <property type="match status" value="1"/>
</dbReference>
<protein>
    <submittedName>
        <fullName evidence="4">Universal stress protein</fullName>
    </submittedName>
</protein>
<comment type="similarity">
    <text evidence="1">Belongs to the universal stress protein A family.</text>
</comment>
<reference evidence="4 5" key="1">
    <citation type="journal article" date="2019" name="Int. J. Syst. Evol. Microbiol.">
        <title>The Global Catalogue of Microorganisms (GCM) 10K type strain sequencing project: providing services to taxonomists for standard genome sequencing and annotation.</title>
        <authorList>
            <consortium name="The Broad Institute Genomics Platform"/>
            <consortium name="The Broad Institute Genome Sequencing Center for Infectious Disease"/>
            <person name="Wu L."/>
            <person name="Ma J."/>
        </authorList>
    </citation>
    <scope>NUCLEOTIDE SEQUENCE [LARGE SCALE GENOMIC DNA]</scope>
    <source>
        <strain evidence="4 5">SKJ47</strain>
    </source>
</reference>
<dbReference type="Gene3D" id="3.40.50.620">
    <property type="entry name" value="HUPs"/>
    <property type="match status" value="1"/>
</dbReference>
<feature type="region of interest" description="Disordered" evidence="2">
    <location>
        <begin position="151"/>
        <end position="179"/>
    </location>
</feature>